<proteinExistence type="predicted"/>
<protein>
    <submittedName>
        <fullName evidence="2">Uncharacterized protein</fullName>
    </submittedName>
</protein>
<evidence type="ECO:0000313" key="3">
    <source>
        <dbReference type="Proteomes" id="UP001291653"/>
    </source>
</evidence>
<comment type="caution">
    <text evidence="2">The sequence shown here is derived from an EMBL/GenBank/DDBJ whole genome shotgun (WGS) entry which is preliminary data.</text>
</comment>
<accession>A0ABQ5NY85</accession>
<sequence>MTPVAVLAVPKVSDHQLASFHHSSLPALLPGVPPSGLTRSLLGVLAGLRPFFLFSSASWAAFWAAAAISARRLSVAIRRASPAAAAAVPTSRPPIAAPGVSAS</sequence>
<dbReference type="EMBL" id="BSBI01000004">
    <property type="protein sequence ID" value="GLF95150.1"/>
    <property type="molecule type" value="Genomic_DNA"/>
</dbReference>
<dbReference type="Proteomes" id="UP001291653">
    <property type="component" value="Unassembled WGS sequence"/>
</dbReference>
<keyword evidence="1" id="KW-0472">Membrane</keyword>
<keyword evidence="1" id="KW-0812">Transmembrane</keyword>
<dbReference type="RefSeq" id="WP_323447216.1">
    <property type="nucleotide sequence ID" value="NZ_BSBI01000004.1"/>
</dbReference>
<keyword evidence="1" id="KW-1133">Transmembrane helix</keyword>
<gene>
    <name evidence="2" type="ORF">SYYSPA8_12655</name>
</gene>
<name>A0ABQ5NY85_9ACTN</name>
<keyword evidence="3" id="KW-1185">Reference proteome</keyword>
<organism evidence="2 3">
    <name type="scientific">Streptomyces yaizuensis</name>
    <dbReference type="NCBI Taxonomy" id="2989713"/>
    <lineage>
        <taxon>Bacteria</taxon>
        <taxon>Bacillati</taxon>
        <taxon>Actinomycetota</taxon>
        <taxon>Actinomycetes</taxon>
        <taxon>Kitasatosporales</taxon>
        <taxon>Streptomycetaceae</taxon>
        <taxon>Streptomyces</taxon>
    </lineage>
</organism>
<evidence type="ECO:0000256" key="1">
    <source>
        <dbReference type="SAM" id="Phobius"/>
    </source>
</evidence>
<reference evidence="2 3" key="1">
    <citation type="submission" date="2022-10" db="EMBL/GenBank/DDBJ databases">
        <title>Draft genome sequence of Streptomyces sp. YSPA8.</title>
        <authorList>
            <person name="Moriuchi R."/>
            <person name="Dohra H."/>
            <person name="Yamamura H."/>
            <person name="Kodani S."/>
        </authorList>
    </citation>
    <scope>NUCLEOTIDE SEQUENCE [LARGE SCALE GENOMIC DNA]</scope>
    <source>
        <strain evidence="2 3">YSPA8</strain>
    </source>
</reference>
<evidence type="ECO:0000313" key="2">
    <source>
        <dbReference type="EMBL" id="GLF95150.1"/>
    </source>
</evidence>
<feature type="transmembrane region" description="Helical" evidence="1">
    <location>
        <begin position="51"/>
        <end position="70"/>
    </location>
</feature>